<evidence type="ECO:0000256" key="13">
    <source>
        <dbReference type="SAM" id="SignalP"/>
    </source>
</evidence>
<feature type="transmembrane region" description="Helical" evidence="12">
    <location>
        <begin position="106"/>
        <end position="124"/>
    </location>
</feature>
<dbReference type="FunFam" id="1.20.1070.10:FF:000040">
    <property type="entry name" value="Coagulation factor 2 (thrombin) receptor"/>
    <property type="match status" value="1"/>
</dbReference>
<keyword evidence="8" id="KW-0675">Receptor</keyword>
<evidence type="ECO:0000256" key="7">
    <source>
        <dbReference type="ARBA" id="ARBA00023157"/>
    </source>
</evidence>
<keyword evidence="2" id="KW-1003">Cell membrane</keyword>
<dbReference type="OrthoDB" id="9370401at2759"/>
<dbReference type="Proteomes" id="UP000287033">
    <property type="component" value="Unassembled WGS sequence"/>
</dbReference>
<feature type="transmembrane region" description="Helical" evidence="12">
    <location>
        <begin position="280"/>
        <end position="305"/>
    </location>
</feature>
<evidence type="ECO:0000259" key="14">
    <source>
        <dbReference type="PROSITE" id="PS50262"/>
    </source>
</evidence>
<evidence type="ECO:0000256" key="5">
    <source>
        <dbReference type="ARBA" id="ARBA00023040"/>
    </source>
</evidence>
<feature type="transmembrane region" description="Helical" evidence="12">
    <location>
        <begin position="237"/>
        <end position="259"/>
    </location>
</feature>
<dbReference type="SUPFAM" id="SSF81321">
    <property type="entry name" value="Family A G protein-coupled receptor-like"/>
    <property type="match status" value="1"/>
</dbReference>
<dbReference type="InterPro" id="IPR017452">
    <property type="entry name" value="GPCR_Rhodpsn_7TM"/>
</dbReference>
<evidence type="ECO:0000256" key="10">
    <source>
        <dbReference type="ARBA" id="ARBA00023224"/>
    </source>
</evidence>
<evidence type="ECO:0000256" key="3">
    <source>
        <dbReference type="ARBA" id="ARBA00022692"/>
    </source>
</evidence>
<dbReference type="OMA" id="SQSHVYA"/>
<dbReference type="InterPro" id="IPR003912">
    <property type="entry name" value="Protea_act_rcpt"/>
</dbReference>
<dbReference type="PRINTS" id="PR00237">
    <property type="entry name" value="GPCRRHODOPSN"/>
</dbReference>
<dbReference type="PRINTS" id="PR01428">
    <property type="entry name" value="PROTEASEAR"/>
</dbReference>
<keyword evidence="5" id="KW-0297">G-protein coupled receptor</keyword>
<keyword evidence="10" id="KW-0807">Transducer</keyword>
<dbReference type="AlphaFoldDB" id="A0A401S3N7"/>
<evidence type="ECO:0000256" key="6">
    <source>
        <dbReference type="ARBA" id="ARBA00023136"/>
    </source>
</evidence>
<dbReference type="PROSITE" id="PS50262">
    <property type="entry name" value="G_PROTEIN_RECEP_F1_2"/>
    <property type="match status" value="1"/>
</dbReference>
<keyword evidence="3 12" id="KW-0812">Transmembrane</keyword>
<evidence type="ECO:0000256" key="8">
    <source>
        <dbReference type="ARBA" id="ARBA00023170"/>
    </source>
</evidence>
<keyword evidence="7 11" id="KW-1015">Disulfide bond</keyword>
<organism evidence="15 16">
    <name type="scientific">Chiloscyllium punctatum</name>
    <name type="common">Brownbanded bambooshark</name>
    <name type="synonym">Hemiscyllium punctatum</name>
    <dbReference type="NCBI Taxonomy" id="137246"/>
    <lineage>
        <taxon>Eukaryota</taxon>
        <taxon>Metazoa</taxon>
        <taxon>Chordata</taxon>
        <taxon>Craniata</taxon>
        <taxon>Vertebrata</taxon>
        <taxon>Chondrichthyes</taxon>
        <taxon>Elasmobranchii</taxon>
        <taxon>Galeomorphii</taxon>
        <taxon>Galeoidea</taxon>
        <taxon>Orectolobiformes</taxon>
        <taxon>Hemiscylliidae</taxon>
        <taxon>Chiloscyllium</taxon>
    </lineage>
</organism>
<dbReference type="GO" id="GO:0035025">
    <property type="term" value="P:positive regulation of Rho protein signal transduction"/>
    <property type="evidence" value="ECO:0007669"/>
    <property type="project" value="TreeGrafter"/>
</dbReference>
<dbReference type="InterPro" id="IPR000276">
    <property type="entry name" value="GPCR_Rhodpsn"/>
</dbReference>
<comment type="caution">
    <text evidence="15">The sequence shown here is derived from an EMBL/GenBank/DDBJ whole genome shotgun (WGS) entry which is preliminary data.</text>
</comment>
<gene>
    <name evidence="15" type="ORF">chiPu_0003429</name>
</gene>
<evidence type="ECO:0000313" key="16">
    <source>
        <dbReference type="Proteomes" id="UP000287033"/>
    </source>
</evidence>
<evidence type="ECO:0000256" key="2">
    <source>
        <dbReference type="ARBA" id="ARBA00022475"/>
    </source>
</evidence>
<keyword evidence="16" id="KW-1185">Reference proteome</keyword>
<feature type="disulfide bond" evidence="11">
    <location>
        <begin position="142"/>
        <end position="221"/>
    </location>
</feature>
<dbReference type="InterPro" id="IPR002281">
    <property type="entry name" value="Pro_rcpt_2"/>
</dbReference>
<sequence length="394" mass="44426">MEKMSGVVLVVWLLALPICCDSKPGASERGCKPASQRSFIGIQTNDSNCNSGFKVNEFAESVLTSGLTTVFLPLVYIIVFIIGLPVNAMALWVFIYRTKMKHPAAIYMANLALADLLFIIWFPLKISYHLNGNNWTYGEGLCKVLVVFFYGNMYCSILFMTCLSVQRYWVVVNPISQTRRKTHIAYGVSIFIWIMIILGTMPLYLNIQQTVKIDNLDITTCHDVLPEEQLASSMFDYFLSLAIGVYFFPALLTVTAYVLMIKTLKASSNEDSIGKSRKRAIELIITVLIMYLVCFTPSNIILVVHYSLLKHGNDNVYAFYIVSLCLSTINSCIDPFVYYFVSKDFRDHVKNTLRCRSVRTVRSIQASFASKKQSKRSGSYTSASKITTTTTTNC</sequence>
<dbReference type="PANTHER" id="PTHR24232">
    <property type="entry name" value="G-PROTEIN COUPLED RECEPTOR"/>
    <property type="match status" value="1"/>
</dbReference>
<evidence type="ECO:0000256" key="12">
    <source>
        <dbReference type="SAM" id="Phobius"/>
    </source>
</evidence>
<dbReference type="GO" id="GO:0005886">
    <property type="term" value="C:plasma membrane"/>
    <property type="evidence" value="ECO:0007669"/>
    <property type="project" value="UniProtKB-SubCell"/>
</dbReference>
<evidence type="ECO:0000256" key="4">
    <source>
        <dbReference type="ARBA" id="ARBA00022989"/>
    </source>
</evidence>
<dbReference type="GO" id="GO:0007200">
    <property type="term" value="P:phospholipase C-activating G protein-coupled receptor signaling pathway"/>
    <property type="evidence" value="ECO:0007669"/>
    <property type="project" value="TreeGrafter"/>
</dbReference>
<feature type="transmembrane region" description="Helical" evidence="12">
    <location>
        <begin position="184"/>
        <end position="205"/>
    </location>
</feature>
<reference evidence="15 16" key="1">
    <citation type="journal article" date="2018" name="Nat. Ecol. Evol.">
        <title>Shark genomes provide insights into elasmobranch evolution and the origin of vertebrates.</title>
        <authorList>
            <person name="Hara Y"/>
            <person name="Yamaguchi K"/>
            <person name="Onimaru K"/>
            <person name="Kadota M"/>
            <person name="Koyanagi M"/>
            <person name="Keeley SD"/>
            <person name="Tatsumi K"/>
            <person name="Tanaka K"/>
            <person name="Motone F"/>
            <person name="Kageyama Y"/>
            <person name="Nozu R"/>
            <person name="Adachi N"/>
            <person name="Nishimura O"/>
            <person name="Nakagawa R"/>
            <person name="Tanegashima C"/>
            <person name="Kiyatake I"/>
            <person name="Matsumoto R"/>
            <person name="Murakumo K"/>
            <person name="Nishida K"/>
            <person name="Terakita A"/>
            <person name="Kuratani S"/>
            <person name="Sato K"/>
            <person name="Hyodo S Kuraku.S."/>
        </authorList>
    </citation>
    <scope>NUCLEOTIDE SEQUENCE [LARGE SCALE GENOMIC DNA]</scope>
</reference>
<feature type="domain" description="G-protein coupled receptors family 1 profile" evidence="14">
    <location>
        <begin position="86"/>
        <end position="338"/>
    </location>
</feature>
<feature type="transmembrane region" description="Helical" evidence="12">
    <location>
        <begin position="317"/>
        <end position="341"/>
    </location>
</feature>
<feature type="signal peptide" evidence="13">
    <location>
        <begin position="1"/>
        <end position="22"/>
    </location>
</feature>
<feature type="transmembrane region" description="Helical" evidence="12">
    <location>
        <begin position="144"/>
        <end position="163"/>
    </location>
</feature>
<keyword evidence="6 12" id="KW-0472">Membrane</keyword>
<evidence type="ECO:0000256" key="1">
    <source>
        <dbReference type="ARBA" id="ARBA00004651"/>
    </source>
</evidence>
<evidence type="ECO:0000313" key="15">
    <source>
        <dbReference type="EMBL" id="GCC25025.1"/>
    </source>
</evidence>
<feature type="chain" id="PRO_5019399522" description="G-protein coupled receptors family 1 profile domain-containing protein" evidence="13">
    <location>
        <begin position="23"/>
        <end position="394"/>
    </location>
</feature>
<comment type="subcellular location">
    <subcellularLocation>
        <location evidence="1">Cell membrane</location>
        <topology evidence="1">Multi-pass membrane protein</topology>
    </subcellularLocation>
</comment>
<evidence type="ECO:0000256" key="11">
    <source>
        <dbReference type="PIRSR" id="PIRSR603912-52"/>
    </source>
</evidence>
<dbReference type="Gene3D" id="1.20.1070.10">
    <property type="entry name" value="Rhodopsin 7-helix transmembrane proteins"/>
    <property type="match status" value="1"/>
</dbReference>
<dbReference type="PRINTS" id="PR01152">
    <property type="entry name" value="PROTEASEAR2"/>
</dbReference>
<keyword evidence="9" id="KW-0325">Glycoprotein</keyword>
<keyword evidence="13" id="KW-0732">Signal</keyword>
<dbReference type="STRING" id="137246.A0A401S3N7"/>
<dbReference type="Pfam" id="PF00001">
    <property type="entry name" value="7tm_1"/>
    <property type="match status" value="1"/>
</dbReference>
<protein>
    <recommendedName>
        <fullName evidence="14">G-protein coupled receptors family 1 profile domain-containing protein</fullName>
    </recommendedName>
</protein>
<feature type="transmembrane region" description="Helical" evidence="12">
    <location>
        <begin position="70"/>
        <end position="94"/>
    </location>
</feature>
<accession>A0A401S3N7</accession>
<keyword evidence="4 12" id="KW-1133">Transmembrane helix</keyword>
<dbReference type="GO" id="GO:0015057">
    <property type="term" value="F:thrombin-activated receptor activity"/>
    <property type="evidence" value="ECO:0007669"/>
    <property type="project" value="InterPro"/>
</dbReference>
<proteinExistence type="predicted"/>
<name>A0A401S3N7_CHIPU</name>
<evidence type="ECO:0000256" key="9">
    <source>
        <dbReference type="ARBA" id="ARBA00023180"/>
    </source>
</evidence>
<dbReference type="GO" id="GO:0007596">
    <property type="term" value="P:blood coagulation"/>
    <property type="evidence" value="ECO:0007669"/>
    <property type="project" value="InterPro"/>
</dbReference>
<dbReference type="PANTHER" id="PTHR24232:SF21">
    <property type="entry name" value="PROTEINASE-ACTIVATED RECEPTOR 2"/>
    <property type="match status" value="1"/>
</dbReference>
<dbReference type="EMBL" id="BEZZ01000073">
    <property type="protein sequence ID" value="GCC25025.1"/>
    <property type="molecule type" value="Genomic_DNA"/>
</dbReference>